<dbReference type="RefSeq" id="WP_069977943.1">
    <property type="nucleotide sequence ID" value="NZ_CP017269.1"/>
</dbReference>
<reference evidence="2 3" key="1">
    <citation type="submission" date="2016-09" db="EMBL/GenBank/DDBJ databases">
        <title>Genomic analysis reveals versatility of anaerobic energy metabolism of Geosporobacter ferrireducens IRF9 of phylum Firmicutes.</title>
        <authorList>
            <person name="Kim S.-J."/>
        </authorList>
    </citation>
    <scope>NUCLEOTIDE SEQUENCE [LARGE SCALE GENOMIC DNA]</scope>
    <source>
        <strain evidence="2 3">IRF9</strain>
    </source>
</reference>
<accession>A0A1D8GIR6</accession>
<dbReference type="Pfam" id="PF11738">
    <property type="entry name" value="DUF3298"/>
    <property type="match status" value="1"/>
</dbReference>
<dbReference type="InterPro" id="IPR037126">
    <property type="entry name" value="PdaC/RsiV-like_sf"/>
</dbReference>
<sequence length="207" mass="23791">MSFIKNPVQIITQRMVSSDQRLNIEYPVIVGMVDTAVQHQMNIAIRRLVNKIIIDQGYYQNYQTSVEGWYEIKNNQRGILSLNIINFAYTQGAAHGLTVIKSLTFDIQTGKVYTLGDLFKPGSDYVKVLSAIIRRQIKDRDIFLLDDFKDISSDQDFYIADKCLVIYYQLYELTAYAFGFPMFPISVYEIQDIIREDGPLGVMAVND</sequence>
<keyword evidence="3" id="KW-1185">Reference proteome</keyword>
<evidence type="ECO:0000259" key="1">
    <source>
        <dbReference type="Pfam" id="PF11738"/>
    </source>
</evidence>
<name>A0A1D8GIR6_9FIRM</name>
<evidence type="ECO:0000313" key="2">
    <source>
        <dbReference type="EMBL" id="AOT70789.1"/>
    </source>
</evidence>
<dbReference type="Gene3D" id="3.30.565.40">
    <property type="entry name" value="Fervidobacterium nodosum Rt17-B1 like"/>
    <property type="match status" value="1"/>
</dbReference>
<dbReference type="OrthoDB" id="5637at2"/>
<dbReference type="EMBL" id="CP017269">
    <property type="protein sequence ID" value="AOT70789.1"/>
    <property type="molecule type" value="Genomic_DNA"/>
</dbReference>
<gene>
    <name evidence="2" type="ORF">Gferi_15215</name>
</gene>
<protein>
    <recommendedName>
        <fullName evidence="1">DUF3298 domain-containing protein</fullName>
    </recommendedName>
</protein>
<evidence type="ECO:0000313" key="3">
    <source>
        <dbReference type="Proteomes" id="UP000095743"/>
    </source>
</evidence>
<dbReference type="Gene3D" id="3.90.640.20">
    <property type="entry name" value="Heat-shock cognate protein, ATPase"/>
    <property type="match status" value="1"/>
</dbReference>
<dbReference type="KEGG" id="gfe:Gferi_15215"/>
<dbReference type="InterPro" id="IPR021729">
    <property type="entry name" value="DUF3298"/>
</dbReference>
<organism evidence="2 3">
    <name type="scientific">Geosporobacter ferrireducens</name>
    <dbReference type="NCBI Taxonomy" id="1424294"/>
    <lineage>
        <taxon>Bacteria</taxon>
        <taxon>Bacillati</taxon>
        <taxon>Bacillota</taxon>
        <taxon>Clostridia</taxon>
        <taxon>Peptostreptococcales</taxon>
        <taxon>Thermotaleaceae</taxon>
        <taxon>Geosporobacter</taxon>
    </lineage>
</organism>
<proteinExistence type="predicted"/>
<dbReference type="AlphaFoldDB" id="A0A1D8GIR6"/>
<dbReference type="STRING" id="1424294.Gferi_15215"/>
<dbReference type="Proteomes" id="UP000095743">
    <property type="component" value="Chromosome"/>
</dbReference>
<feature type="domain" description="DUF3298" evidence="1">
    <location>
        <begin position="117"/>
        <end position="186"/>
    </location>
</feature>